<name>A0A852RVS5_9ACTN</name>
<comment type="PTM">
    <text evidence="11">The Fe-S cluster can be nitrosylated by nitric oxide (NO).</text>
</comment>
<comment type="function">
    <text evidence="11">Acts as a transcriptional regulator. Probably redox-responsive. The apo- but not holo-form probably binds DNA.</text>
</comment>
<dbReference type="GO" id="GO:0046872">
    <property type="term" value="F:metal ion binding"/>
    <property type="evidence" value="ECO:0007669"/>
    <property type="project" value="UniProtKB-KW"/>
</dbReference>
<comment type="PTM">
    <text evidence="11">Upon Fe-S cluster removal intramolecular disulfide bonds are formed.</text>
</comment>
<comment type="similarity">
    <text evidence="2 11">Belongs to the WhiB family.</text>
</comment>
<accession>A0A852RVS5</accession>
<sequence>MDDWTSRARCRFEDPDLFFPTGTSESARTQLEEARRICQQCAVRRPCLDLALATESQDGMWGGTTPNERRRLRRGMRRQPVVLVGSR</sequence>
<dbReference type="EMBL" id="JACCBF010000001">
    <property type="protein sequence ID" value="NYD33286.1"/>
    <property type="molecule type" value="Genomic_DNA"/>
</dbReference>
<feature type="binding site" evidence="11">
    <location>
        <position position="10"/>
    </location>
    <ligand>
        <name>[4Fe-4S] cluster</name>
        <dbReference type="ChEBI" id="CHEBI:49883"/>
    </ligand>
</feature>
<keyword evidence="4 11" id="KW-0479">Metal-binding</keyword>
<evidence type="ECO:0000256" key="3">
    <source>
        <dbReference type="ARBA" id="ARBA00022485"/>
    </source>
</evidence>
<evidence type="ECO:0000256" key="4">
    <source>
        <dbReference type="ARBA" id="ARBA00022723"/>
    </source>
</evidence>
<keyword evidence="9 11" id="KW-1015">Disulfide bond</keyword>
<dbReference type="PANTHER" id="PTHR38839">
    <property type="entry name" value="TRANSCRIPTIONAL REGULATOR WHID-RELATED"/>
    <property type="match status" value="1"/>
</dbReference>
<dbReference type="Proteomes" id="UP000582231">
    <property type="component" value="Unassembled WGS sequence"/>
</dbReference>
<comment type="cofactor">
    <cofactor evidence="11">
        <name>[4Fe-4S] cluster</name>
        <dbReference type="ChEBI" id="CHEBI:49883"/>
    </cofactor>
    <text evidence="11">Binds 1 [4Fe-4S] cluster per subunit. Following nitrosylation of the [4Fe-4S] cluster binds 1 [4Fe-8(NO)] cluster per subunit.</text>
</comment>
<dbReference type="GO" id="GO:0003677">
    <property type="term" value="F:DNA binding"/>
    <property type="evidence" value="ECO:0007669"/>
    <property type="project" value="UniProtKB-UniRule"/>
</dbReference>
<evidence type="ECO:0000256" key="7">
    <source>
        <dbReference type="ARBA" id="ARBA00023015"/>
    </source>
</evidence>
<dbReference type="GO" id="GO:0005737">
    <property type="term" value="C:cytoplasm"/>
    <property type="evidence" value="ECO:0007669"/>
    <property type="project" value="UniProtKB-SubCell"/>
</dbReference>
<keyword evidence="5 11" id="KW-0408">Iron</keyword>
<evidence type="ECO:0000256" key="10">
    <source>
        <dbReference type="ARBA" id="ARBA00023163"/>
    </source>
</evidence>
<feature type="region of interest" description="Disordered" evidence="12">
    <location>
        <begin position="59"/>
        <end position="87"/>
    </location>
</feature>
<comment type="caution">
    <text evidence="14">The sequence shown here is derived from an EMBL/GenBank/DDBJ whole genome shotgun (WGS) entry which is preliminary data.</text>
</comment>
<keyword evidence="15" id="KW-1185">Reference proteome</keyword>
<keyword evidence="8 11" id="KW-0238">DNA-binding</keyword>
<dbReference type="InterPro" id="IPR003482">
    <property type="entry name" value="Whib"/>
</dbReference>
<evidence type="ECO:0000256" key="12">
    <source>
        <dbReference type="SAM" id="MobiDB-lite"/>
    </source>
</evidence>
<evidence type="ECO:0000256" key="8">
    <source>
        <dbReference type="ARBA" id="ARBA00023125"/>
    </source>
</evidence>
<keyword evidence="10 11" id="KW-0804">Transcription</keyword>
<dbReference type="GO" id="GO:0047134">
    <property type="term" value="F:protein-disulfide reductase [NAD(P)H] activity"/>
    <property type="evidence" value="ECO:0007669"/>
    <property type="project" value="TreeGrafter"/>
</dbReference>
<protein>
    <recommendedName>
        <fullName evidence="11">Transcriptional regulator WhiB</fullName>
    </recommendedName>
</protein>
<keyword evidence="3 11" id="KW-0004">4Fe-4S</keyword>
<evidence type="ECO:0000256" key="9">
    <source>
        <dbReference type="ARBA" id="ARBA00023157"/>
    </source>
</evidence>
<evidence type="ECO:0000313" key="15">
    <source>
        <dbReference type="Proteomes" id="UP000582231"/>
    </source>
</evidence>
<evidence type="ECO:0000313" key="14">
    <source>
        <dbReference type="EMBL" id="NYD33286.1"/>
    </source>
</evidence>
<evidence type="ECO:0000256" key="11">
    <source>
        <dbReference type="HAMAP-Rule" id="MF_01479"/>
    </source>
</evidence>
<keyword evidence="7 11" id="KW-0805">Transcription regulation</keyword>
<dbReference type="InterPro" id="IPR034768">
    <property type="entry name" value="4FE4S_WBL"/>
</dbReference>
<evidence type="ECO:0000256" key="5">
    <source>
        <dbReference type="ARBA" id="ARBA00023004"/>
    </source>
</evidence>
<dbReference type="GO" id="GO:0035731">
    <property type="term" value="F:dinitrosyl-iron complex binding"/>
    <property type="evidence" value="ECO:0007669"/>
    <property type="project" value="UniProtKB-UniRule"/>
</dbReference>
<gene>
    <name evidence="11" type="primary">whiB</name>
    <name evidence="14" type="ORF">BJ958_004832</name>
</gene>
<reference evidence="14 15" key="1">
    <citation type="submission" date="2020-07" db="EMBL/GenBank/DDBJ databases">
        <title>Sequencing the genomes of 1000 actinobacteria strains.</title>
        <authorList>
            <person name="Klenk H.-P."/>
        </authorList>
    </citation>
    <scope>NUCLEOTIDE SEQUENCE [LARGE SCALE GENOMIC DNA]</scope>
    <source>
        <strain evidence="14 15">DSM 19082</strain>
    </source>
</reference>
<evidence type="ECO:0000259" key="13">
    <source>
        <dbReference type="PROSITE" id="PS51674"/>
    </source>
</evidence>
<organism evidence="14 15">
    <name type="scientific">Nocardioides kongjuensis</name>
    <dbReference type="NCBI Taxonomy" id="349522"/>
    <lineage>
        <taxon>Bacteria</taxon>
        <taxon>Bacillati</taxon>
        <taxon>Actinomycetota</taxon>
        <taxon>Actinomycetes</taxon>
        <taxon>Propionibacteriales</taxon>
        <taxon>Nocardioidaceae</taxon>
        <taxon>Nocardioides</taxon>
    </lineage>
</organism>
<evidence type="ECO:0000256" key="1">
    <source>
        <dbReference type="ARBA" id="ARBA00004496"/>
    </source>
</evidence>
<comment type="subcellular location">
    <subcellularLocation>
        <location evidence="1 11">Cytoplasm</location>
    </subcellularLocation>
</comment>
<dbReference type="PROSITE" id="PS51674">
    <property type="entry name" value="4FE4S_WBL"/>
    <property type="match status" value="1"/>
</dbReference>
<proteinExistence type="inferred from homology"/>
<dbReference type="GO" id="GO:0045892">
    <property type="term" value="P:negative regulation of DNA-templated transcription"/>
    <property type="evidence" value="ECO:0007669"/>
    <property type="project" value="TreeGrafter"/>
</dbReference>
<evidence type="ECO:0000256" key="2">
    <source>
        <dbReference type="ARBA" id="ARBA00006597"/>
    </source>
</evidence>
<dbReference type="GO" id="GO:0045454">
    <property type="term" value="P:cell redox homeostasis"/>
    <property type="evidence" value="ECO:0007669"/>
    <property type="project" value="TreeGrafter"/>
</dbReference>
<feature type="domain" description="4Fe-4S Wbl-type" evidence="13">
    <location>
        <begin position="9"/>
        <end position="71"/>
    </location>
</feature>
<dbReference type="HAMAP" id="MF_01479">
    <property type="entry name" value="WhiB"/>
    <property type="match status" value="1"/>
</dbReference>
<keyword evidence="11" id="KW-0963">Cytoplasm</keyword>
<dbReference type="Pfam" id="PF02467">
    <property type="entry name" value="Whib"/>
    <property type="match status" value="1"/>
</dbReference>
<keyword evidence="6 11" id="KW-0411">Iron-sulfur</keyword>
<dbReference type="RefSeq" id="WP_179729359.1">
    <property type="nucleotide sequence ID" value="NZ_JACCBF010000001.1"/>
</dbReference>
<feature type="binding site" evidence="11">
    <location>
        <position position="47"/>
    </location>
    <ligand>
        <name>[4Fe-4S] cluster</name>
        <dbReference type="ChEBI" id="CHEBI:49883"/>
    </ligand>
</feature>
<feature type="binding site" evidence="11">
    <location>
        <position position="38"/>
    </location>
    <ligand>
        <name>[4Fe-4S] cluster</name>
        <dbReference type="ChEBI" id="CHEBI:49883"/>
    </ligand>
</feature>
<feature type="binding site" evidence="11">
    <location>
        <position position="41"/>
    </location>
    <ligand>
        <name>[4Fe-4S] cluster</name>
        <dbReference type="ChEBI" id="CHEBI:49883"/>
    </ligand>
</feature>
<dbReference type="GO" id="GO:0051539">
    <property type="term" value="F:4 iron, 4 sulfur cluster binding"/>
    <property type="evidence" value="ECO:0007669"/>
    <property type="project" value="UniProtKB-UniRule"/>
</dbReference>
<evidence type="ECO:0000256" key="6">
    <source>
        <dbReference type="ARBA" id="ARBA00023014"/>
    </source>
</evidence>
<dbReference type="AlphaFoldDB" id="A0A852RVS5"/>